<name>A0A284RWW9_ARMOS</name>
<accession>A0A284RWW9</accession>
<feature type="region of interest" description="Disordered" evidence="1">
    <location>
        <begin position="18"/>
        <end position="50"/>
    </location>
</feature>
<gene>
    <name evidence="2" type="ORF">ARMOST_16676</name>
</gene>
<organism evidence="2 3">
    <name type="scientific">Armillaria ostoyae</name>
    <name type="common">Armillaria root rot fungus</name>
    <dbReference type="NCBI Taxonomy" id="47428"/>
    <lineage>
        <taxon>Eukaryota</taxon>
        <taxon>Fungi</taxon>
        <taxon>Dikarya</taxon>
        <taxon>Basidiomycota</taxon>
        <taxon>Agaricomycotina</taxon>
        <taxon>Agaricomycetes</taxon>
        <taxon>Agaricomycetidae</taxon>
        <taxon>Agaricales</taxon>
        <taxon>Marasmiineae</taxon>
        <taxon>Physalacriaceae</taxon>
        <taxon>Armillaria</taxon>
    </lineage>
</organism>
<keyword evidence="3" id="KW-1185">Reference proteome</keyword>
<dbReference type="Proteomes" id="UP000219338">
    <property type="component" value="Unassembled WGS sequence"/>
</dbReference>
<evidence type="ECO:0000313" key="2">
    <source>
        <dbReference type="EMBL" id="SJL13237.1"/>
    </source>
</evidence>
<protein>
    <submittedName>
        <fullName evidence="2">Uncharacterized protein</fullName>
    </submittedName>
</protein>
<dbReference type="AlphaFoldDB" id="A0A284RWW9"/>
<evidence type="ECO:0000313" key="3">
    <source>
        <dbReference type="Proteomes" id="UP000219338"/>
    </source>
</evidence>
<sequence>MRCTTILYTIDCRSRGTKDPGEQLGPIAPGVSSTTTVETSRASNGANDIESKRDVCSTRSAYQPFDQEVLRKQWL</sequence>
<evidence type="ECO:0000256" key="1">
    <source>
        <dbReference type="SAM" id="MobiDB-lite"/>
    </source>
</evidence>
<proteinExistence type="predicted"/>
<reference evidence="3" key="1">
    <citation type="journal article" date="2017" name="Nat. Ecol. Evol.">
        <title>Genome expansion and lineage-specific genetic innovations in the forest pathogenic fungi Armillaria.</title>
        <authorList>
            <person name="Sipos G."/>
            <person name="Prasanna A.N."/>
            <person name="Walter M.C."/>
            <person name="O'Connor E."/>
            <person name="Balint B."/>
            <person name="Krizsan K."/>
            <person name="Kiss B."/>
            <person name="Hess J."/>
            <person name="Varga T."/>
            <person name="Slot J."/>
            <person name="Riley R."/>
            <person name="Boka B."/>
            <person name="Rigling D."/>
            <person name="Barry K."/>
            <person name="Lee J."/>
            <person name="Mihaltcheva S."/>
            <person name="LaButti K."/>
            <person name="Lipzen A."/>
            <person name="Waldron R."/>
            <person name="Moloney N.M."/>
            <person name="Sperisen C."/>
            <person name="Kredics L."/>
            <person name="Vagvoelgyi C."/>
            <person name="Patrignani A."/>
            <person name="Fitzpatrick D."/>
            <person name="Nagy I."/>
            <person name="Doyle S."/>
            <person name="Anderson J.B."/>
            <person name="Grigoriev I.V."/>
            <person name="Gueldener U."/>
            <person name="Muensterkoetter M."/>
            <person name="Nagy L.G."/>
        </authorList>
    </citation>
    <scope>NUCLEOTIDE SEQUENCE [LARGE SCALE GENOMIC DNA]</scope>
    <source>
        <strain evidence="3">C18/9</strain>
    </source>
</reference>
<feature type="compositionally biased region" description="Polar residues" evidence="1">
    <location>
        <begin position="31"/>
        <end position="46"/>
    </location>
</feature>
<dbReference type="EMBL" id="FUEG01000019">
    <property type="protein sequence ID" value="SJL13237.1"/>
    <property type="molecule type" value="Genomic_DNA"/>
</dbReference>